<keyword evidence="1" id="KW-0812">Transmembrane</keyword>
<evidence type="ECO:0000313" key="2">
    <source>
        <dbReference type="EMBL" id="MBE8724369.1"/>
    </source>
</evidence>
<comment type="caution">
    <text evidence="2">The sequence shown here is derived from an EMBL/GenBank/DDBJ whole genome shotgun (WGS) entry which is preliminary data.</text>
</comment>
<feature type="transmembrane region" description="Helical" evidence="1">
    <location>
        <begin position="24"/>
        <end position="43"/>
    </location>
</feature>
<gene>
    <name evidence="2" type="ORF">C4F50_05350</name>
</gene>
<dbReference type="EMBL" id="PRDM01000001">
    <property type="protein sequence ID" value="MBE8724369.1"/>
    <property type="molecule type" value="Genomic_DNA"/>
</dbReference>
<proteinExistence type="predicted"/>
<name>A0ABR9TH63_9FLAO</name>
<keyword evidence="3" id="KW-1185">Reference proteome</keyword>
<keyword evidence="1" id="KW-1133">Transmembrane helix</keyword>
<evidence type="ECO:0000313" key="3">
    <source>
        <dbReference type="Proteomes" id="UP000640614"/>
    </source>
</evidence>
<reference evidence="2 3" key="1">
    <citation type="submission" date="2018-07" db="EMBL/GenBank/DDBJ databases">
        <title>Genome assembly of strain KB82.</title>
        <authorList>
            <person name="Kukolya J."/>
            <person name="Horvath B."/>
            <person name="Nagy I."/>
            <person name="Toth A."/>
        </authorList>
    </citation>
    <scope>NUCLEOTIDE SEQUENCE [LARGE SCALE GENOMIC DNA]</scope>
    <source>
        <strain evidence="2 3">Kb82</strain>
    </source>
</reference>
<accession>A0ABR9TH63</accession>
<evidence type="ECO:0000256" key="1">
    <source>
        <dbReference type="SAM" id="Phobius"/>
    </source>
</evidence>
<feature type="transmembrane region" description="Helical" evidence="1">
    <location>
        <begin position="55"/>
        <end position="75"/>
    </location>
</feature>
<protein>
    <submittedName>
        <fullName evidence="2">Uncharacterized protein</fullName>
    </submittedName>
</protein>
<dbReference type="RefSeq" id="WP_193845366.1">
    <property type="nucleotide sequence ID" value="NZ_PRDM01000001.1"/>
</dbReference>
<sequence length="179" mass="21177">MERTALTKEELDDLKQKIRSYERIFYGCIVVTAFIFYGFYYFNSSEKNTEPISKSALLMELLISLCLIGVIIKGYKTQAKFKKNLSNQMIIKGSFKILEKRITNQHRSNTTRHNVLRIFSELENKDKFIYMDNDDFKRVNVDDVIYLEYFTDCDLIKVLELNNRKLDYTQNQISNNAAF</sequence>
<organism evidence="2 3">
    <name type="scientific">Flavobacterium hungaricum</name>
    <dbReference type="NCBI Taxonomy" id="2082725"/>
    <lineage>
        <taxon>Bacteria</taxon>
        <taxon>Pseudomonadati</taxon>
        <taxon>Bacteroidota</taxon>
        <taxon>Flavobacteriia</taxon>
        <taxon>Flavobacteriales</taxon>
        <taxon>Flavobacteriaceae</taxon>
        <taxon>Flavobacterium</taxon>
    </lineage>
</organism>
<keyword evidence="1" id="KW-0472">Membrane</keyword>
<dbReference type="Proteomes" id="UP000640614">
    <property type="component" value="Unassembled WGS sequence"/>
</dbReference>